<dbReference type="Gene3D" id="3.40.50.300">
    <property type="entry name" value="P-loop containing nucleotide triphosphate hydrolases"/>
    <property type="match status" value="1"/>
</dbReference>
<evidence type="ECO:0000256" key="11">
    <source>
        <dbReference type="SAM" id="Phobius"/>
    </source>
</evidence>
<gene>
    <name evidence="13" type="ORF">AA994_05270</name>
</gene>
<keyword evidence="10" id="KW-0175">Coiled coil</keyword>
<evidence type="ECO:0000256" key="1">
    <source>
        <dbReference type="ARBA" id="ARBA00001947"/>
    </source>
</evidence>
<dbReference type="Pfam" id="PF17862">
    <property type="entry name" value="AAA_lid_3"/>
    <property type="match status" value="1"/>
</dbReference>
<dbReference type="AlphaFoldDB" id="A0A2G4R192"/>
<dbReference type="InterPro" id="IPR037219">
    <property type="entry name" value="Peptidase_M41-like"/>
</dbReference>
<dbReference type="CDD" id="cd19501">
    <property type="entry name" value="RecA-like_FtsH"/>
    <property type="match status" value="1"/>
</dbReference>
<sequence>MKNNKIILFSFGILCVLLAIVYFKNEPKFIDEALYKSLLEQKLIQEAIINKDEILLKAAGEHYVIIKEGVDIKELLANVPVEIKKDYSAWIIFVFLVFLLALLISFNLFRRKKERQKFPISPAPASPLQEPLSSIKPVISSITFDDVAGVSEVKMELNELVDFLKNPQKYKEFGVKMPKGVLMIGPPGVGKTLIAKAVAGEACVPFFYQSGSSFVEIYVGMGAKRVRELFSKAKMMAPSIIFIDEIDAVGKARNELSNGERDSTLNQLLTQMDGFEDNSGVIVIAATNKIELMDEALLRSGRFDRRIFLSLPDFKDRFKILEIYMKNKKNQVDLEKIAKLSVGFSGAGLETLVNEAAINALRRGSEVVEDSDFYAVLNKVLLGKRKILNLSEKEKQIQAHYQAAKALCAYYFDVKFDKITLIEDRFKEYEANIKSKSELLNKIKTHLAGFMAMQLLYNESYTNSQQDFIKIKELVDFMLGFNMIEEKNLEREKSEVKEFLKTRKELIANLAKLLLEKESLTYEDVKKVSL</sequence>
<dbReference type="InterPro" id="IPR003959">
    <property type="entry name" value="ATPase_AAA_core"/>
</dbReference>
<reference evidence="14" key="1">
    <citation type="submission" date="2015-06" db="EMBL/GenBank/DDBJ databases">
        <authorList>
            <person name="Parisi A."/>
            <person name="Chiara M."/>
            <person name="Florio D."/>
            <person name="Miccolupo A."/>
            <person name="Manzari C."/>
            <person name="Mion D."/>
            <person name="Caruso M."/>
            <person name="D'erchia A.M."/>
            <person name="Zanoni R."/>
        </authorList>
    </citation>
    <scope>NUCLEOTIDE SEQUENCE [LARGE SCALE GENOMIC DNA]</scope>
    <source>
        <strain evidence="14">73/13</strain>
    </source>
</reference>
<keyword evidence="11" id="KW-0472">Membrane</keyword>
<accession>A0A2G4R192</accession>
<evidence type="ECO:0000256" key="3">
    <source>
        <dbReference type="ARBA" id="ARBA00022723"/>
    </source>
</evidence>
<comment type="similarity">
    <text evidence="9">Belongs to the AAA ATPase family.</text>
</comment>
<evidence type="ECO:0000256" key="5">
    <source>
        <dbReference type="ARBA" id="ARBA00022801"/>
    </source>
</evidence>
<evidence type="ECO:0000256" key="7">
    <source>
        <dbReference type="ARBA" id="ARBA00022840"/>
    </source>
</evidence>
<dbReference type="Pfam" id="PF00004">
    <property type="entry name" value="AAA"/>
    <property type="match status" value="1"/>
</dbReference>
<dbReference type="Proteomes" id="UP000237472">
    <property type="component" value="Unassembled WGS sequence"/>
</dbReference>
<dbReference type="GO" id="GO:0004222">
    <property type="term" value="F:metalloendopeptidase activity"/>
    <property type="evidence" value="ECO:0007669"/>
    <property type="project" value="InterPro"/>
</dbReference>
<evidence type="ECO:0000313" key="13">
    <source>
        <dbReference type="EMBL" id="PHY90308.1"/>
    </source>
</evidence>
<dbReference type="InterPro" id="IPR041569">
    <property type="entry name" value="AAA_lid_3"/>
</dbReference>
<dbReference type="PROSITE" id="PS00674">
    <property type="entry name" value="AAA"/>
    <property type="match status" value="1"/>
</dbReference>
<dbReference type="GO" id="GO:0005524">
    <property type="term" value="F:ATP binding"/>
    <property type="evidence" value="ECO:0007669"/>
    <property type="project" value="UniProtKB-KW"/>
</dbReference>
<evidence type="ECO:0000256" key="10">
    <source>
        <dbReference type="SAM" id="Coils"/>
    </source>
</evidence>
<evidence type="ECO:0000259" key="12">
    <source>
        <dbReference type="SMART" id="SM00382"/>
    </source>
</evidence>
<keyword evidence="8" id="KW-0482">Metalloprotease</keyword>
<keyword evidence="7 9" id="KW-0067">ATP-binding</keyword>
<evidence type="ECO:0000313" key="14">
    <source>
        <dbReference type="Proteomes" id="UP000237472"/>
    </source>
</evidence>
<dbReference type="InterPro" id="IPR003593">
    <property type="entry name" value="AAA+_ATPase"/>
</dbReference>
<dbReference type="GO" id="GO:0005737">
    <property type="term" value="C:cytoplasm"/>
    <property type="evidence" value="ECO:0007669"/>
    <property type="project" value="UniProtKB-ARBA"/>
</dbReference>
<dbReference type="GO" id="GO:0006508">
    <property type="term" value="P:proteolysis"/>
    <property type="evidence" value="ECO:0007669"/>
    <property type="project" value="UniProtKB-KW"/>
</dbReference>
<name>A0A2G4R192_9BACT</name>
<proteinExistence type="inferred from homology"/>
<dbReference type="GO" id="GO:0030163">
    <property type="term" value="P:protein catabolic process"/>
    <property type="evidence" value="ECO:0007669"/>
    <property type="project" value="TreeGrafter"/>
</dbReference>
<dbReference type="SMART" id="SM00382">
    <property type="entry name" value="AAA"/>
    <property type="match status" value="1"/>
</dbReference>
<keyword evidence="6" id="KW-0862">Zinc</keyword>
<organism evidence="13 14">
    <name type="scientific">Campylobacter vulpis</name>
    <dbReference type="NCBI Taxonomy" id="1655500"/>
    <lineage>
        <taxon>Bacteria</taxon>
        <taxon>Pseudomonadati</taxon>
        <taxon>Campylobacterota</taxon>
        <taxon>Epsilonproteobacteria</taxon>
        <taxon>Campylobacterales</taxon>
        <taxon>Campylobacteraceae</taxon>
        <taxon>Campylobacter</taxon>
    </lineage>
</organism>
<dbReference type="SUPFAM" id="SSF140990">
    <property type="entry name" value="FtsH protease domain-like"/>
    <property type="match status" value="1"/>
</dbReference>
<dbReference type="PANTHER" id="PTHR23076:SF97">
    <property type="entry name" value="ATP-DEPENDENT ZINC METALLOPROTEASE YME1L1"/>
    <property type="match status" value="1"/>
</dbReference>
<dbReference type="OrthoDB" id="5428246at2"/>
<keyword evidence="11" id="KW-0812">Transmembrane</keyword>
<comment type="caution">
    <text evidence="13">The sequence shown here is derived from an EMBL/GenBank/DDBJ whole genome shotgun (WGS) entry which is preliminary data.</text>
</comment>
<dbReference type="EMBL" id="LDWY01000065">
    <property type="protein sequence ID" value="PHY90308.1"/>
    <property type="molecule type" value="Genomic_DNA"/>
</dbReference>
<dbReference type="Gene3D" id="1.20.58.760">
    <property type="entry name" value="Peptidase M41"/>
    <property type="match status" value="1"/>
</dbReference>
<protein>
    <submittedName>
        <fullName evidence="13">ATPase AAA</fullName>
    </submittedName>
</protein>
<evidence type="ECO:0000256" key="9">
    <source>
        <dbReference type="RuleBase" id="RU003651"/>
    </source>
</evidence>
<dbReference type="InterPro" id="IPR003960">
    <property type="entry name" value="ATPase_AAA_CS"/>
</dbReference>
<keyword evidence="4 9" id="KW-0547">Nucleotide-binding</keyword>
<dbReference type="GO" id="GO:0016887">
    <property type="term" value="F:ATP hydrolysis activity"/>
    <property type="evidence" value="ECO:0007669"/>
    <property type="project" value="InterPro"/>
</dbReference>
<dbReference type="GO" id="GO:0005886">
    <property type="term" value="C:plasma membrane"/>
    <property type="evidence" value="ECO:0007669"/>
    <property type="project" value="TreeGrafter"/>
</dbReference>
<keyword evidence="11" id="KW-1133">Transmembrane helix</keyword>
<dbReference type="GO" id="GO:0004176">
    <property type="term" value="F:ATP-dependent peptidase activity"/>
    <property type="evidence" value="ECO:0007669"/>
    <property type="project" value="InterPro"/>
</dbReference>
<dbReference type="GO" id="GO:0046872">
    <property type="term" value="F:metal ion binding"/>
    <property type="evidence" value="ECO:0007669"/>
    <property type="project" value="UniProtKB-KW"/>
</dbReference>
<dbReference type="RefSeq" id="WP_099461670.1">
    <property type="nucleotide sequence ID" value="NZ_LDWY01000065.1"/>
</dbReference>
<feature type="transmembrane region" description="Helical" evidence="11">
    <location>
        <begin position="87"/>
        <end position="109"/>
    </location>
</feature>
<dbReference type="SUPFAM" id="SSF52540">
    <property type="entry name" value="P-loop containing nucleoside triphosphate hydrolases"/>
    <property type="match status" value="1"/>
</dbReference>
<keyword evidence="3" id="KW-0479">Metal-binding</keyword>
<dbReference type="PANTHER" id="PTHR23076">
    <property type="entry name" value="METALLOPROTEASE M41 FTSH"/>
    <property type="match status" value="1"/>
</dbReference>
<keyword evidence="5" id="KW-0378">Hydrolase</keyword>
<feature type="domain" description="AAA+ ATPase" evidence="12">
    <location>
        <begin position="177"/>
        <end position="313"/>
    </location>
</feature>
<evidence type="ECO:0000256" key="8">
    <source>
        <dbReference type="ARBA" id="ARBA00023049"/>
    </source>
</evidence>
<feature type="coiled-coil region" evidence="10">
    <location>
        <begin position="489"/>
        <end position="523"/>
    </location>
</feature>
<dbReference type="InterPro" id="IPR027417">
    <property type="entry name" value="P-loop_NTPase"/>
</dbReference>
<dbReference type="Gene3D" id="1.10.8.60">
    <property type="match status" value="1"/>
</dbReference>
<comment type="cofactor">
    <cofactor evidence="1">
        <name>Zn(2+)</name>
        <dbReference type="ChEBI" id="CHEBI:29105"/>
    </cofactor>
</comment>
<keyword evidence="2" id="KW-0645">Protease</keyword>
<evidence type="ECO:0000256" key="4">
    <source>
        <dbReference type="ARBA" id="ARBA00022741"/>
    </source>
</evidence>
<evidence type="ECO:0000256" key="6">
    <source>
        <dbReference type="ARBA" id="ARBA00022833"/>
    </source>
</evidence>
<dbReference type="FunFam" id="3.40.50.300:FF:000352">
    <property type="entry name" value="ATP-dependent zinc metalloprotease FTSH 7, chloroplastic"/>
    <property type="match status" value="1"/>
</dbReference>
<evidence type="ECO:0000256" key="2">
    <source>
        <dbReference type="ARBA" id="ARBA00022670"/>
    </source>
</evidence>